<dbReference type="GO" id="GO:0000155">
    <property type="term" value="F:phosphorelay sensor kinase activity"/>
    <property type="evidence" value="ECO:0007669"/>
    <property type="project" value="InterPro"/>
</dbReference>
<dbReference type="Gene3D" id="1.10.287.130">
    <property type="match status" value="1"/>
</dbReference>
<dbReference type="SMART" id="SM00388">
    <property type="entry name" value="HisKA"/>
    <property type="match status" value="1"/>
</dbReference>
<dbReference type="InterPro" id="IPR003661">
    <property type="entry name" value="HisK_dim/P_dom"/>
</dbReference>
<evidence type="ECO:0000259" key="8">
    <source>
        <dbReference type="PROSITE" id="PS50109"/>
    </source>
</evidence>
<dbReference type="SMART" id="SM00387">
    <property type="entry name" value="HATPase_c"/>
    <property type="match status" value="1"/>
</dbReference>
<dbReference type="SUPFAM" id="SSF55874">
    <property type="entry name" value="ATPase domain of HSP90 chaperone/DNA topoisomerase II/histidine kinase"/>
    <property type="match status" value="1"/>
</dbReference>
<dbReference type="OrthoDB" id="1933776at2"/>
<name>A0A385SJ91_9BACT</name>
<dbReference type="EMBL" id="CP032382">
    <property type="protein sequence ID" value="AYB30357.1"/>
    <property type="molecule type" value="Genomic_DNA"/>
</dbReference>
<feature type="domain" description="Histidine kinase" evidence="8">
    <location>
        <begin position="205"/>
        <end position="423"/>
    </location>
</feature>
<dbReference type="PRINTS" id="PR00344">
    <property type="entry name" value="BCTRLSENSOR"/>
</dbReference>
<dbReference type="InterPro" id="IPR036890">
    <property type="entry name" value="HATPase_C_sf"/>
</dbReference>
<feature type="transmembrane region" description="Helical" evidence="7">
    <location>
        <begin position="167"/>
        <end position="187"/>
    </location>
</feature>
<accession>A0A385SJ91</accession>
<evidence type="ECO:0000256" key="1">
    <source>
        <dbReference type="ARBA" id="ARBA00000085"/>
    </source>
</evidence>
<evidence type="ECO:0000256" key="2">
    <source>
        <dbReference type="ARBA" id="ARBA00012438"/>
    </source>
</evidence>
<keyword evidence="10" id="KW-1185">Reference proteome</keyword>
<dbReference type="SUPFAM" id="SSF47384">
    <property type="entry name" value="Homodimeric domain of signal transducing histidine kinase"/>
    <property type="match status" value="1"/>
</dbReference>
<dbReference type="Pfam" id="PF02518">
    <property type="entry name" value="HATPase_c"/>
    <property type="match status" value="1"/>
</dbReference>
<sequence>MKKRRMFSAILAGAVLAIGGLLVLQTIWFRSAYAVEEQQFDNKVNVAIRALTDDLLKAEGDSTSVIKPILKKATNAYYVDFKHALSYHVLDSLLRKNFVRHEVNLPFELTIYGMQPGSIVLGNYYSDGATSKNNATCGSRALPASTPMDFMITFPGKRADIVSGMKFWILSAIVFLVVLSLFAFLVIDLMKQKKLSEIKTDLMNNITHELQTPIANISIASEVLRTGAGRMDEQKSLHYANIIYEENRRLKFQVEQVLQAALFEKGQISLIKTEVDVHALVEEVIRNFQLRIQHRHGQLNCRLEAAKPVVLADAFHLANIFYSLLDNADKYSPDKPDIVITTTNTLSGILIAIADKGIGIRRDVQRYIFDKFYRAGTGNVHNVRGYGLGLTYVQKIVQAHQGKISLTSEPHQGSRFELYFETC</sequence>
<dbReference type="InterPro" id="IPR050736">
    <property type="entry name" value="Sensor_HK_Regulatory"/>
</dbReference>
<evidence type="ECO:0000256" key="3">
    <source>
        <dbReference type="ARBA" id="ARBA00022553"/>
    </source>
</evidence>
<keyword evidence="7" id="KW-1133">Transmembrane helix</keyword>
<organism evidence="9 10">
    <name type="scientific">Chryseolinea soli</name>
    <dbReference type="NCBI Taxonomy" id="2321403"/>
    <lineage>
        <taxon>Bacteria</taxon>
        <taxon>Pseudomonadati</taxon>
        <taxon>Bacteroidota</taxon>
        <taxon>Cytophagia</taxon>
        <taxon>Cytophagales</taxon>
        <taxon>Fulvivirgaceae</taxon>
        <taxon>Chryseolinea</taxon>
    </lineage>
</organism>
<dbReference type="AlphaFoldDB" id="A0A385SJ91"/>
<dbReference type="RefSeq" id="WP_119753653.1">
    <property type="nucleotide sequence ID" value="NZ_CP032382.1"/>
</dbReference>
<keyword evidence="3" id="KW-0597">Phosphoprotein</keyword>
<keyword evidence="4" id="KW-0808">Transferase</keyword>
<dbReference type="Pfam" id="PF00512">
    <property type="entry name" value="HisKA"/>
    <property type="match status" value="1"/>
</dbReference>
<dbReference type="PANTHER" id="PTHR43711:SF1">
    <property type="entry name" value="HISTIDINE KINASE 1"/>
    <property type="match status" value="1"/>
</dbReference>
<evidence type="ECO:0000313" key="9">
    <source>
        <dbReference type="EMBL" id="AYB30357.1"/>
    </source>
</evidence>
<keyword evidence="6" id="KW-0902">Two-component regulatory system</keyword>
<dbReference type="EC" id="2.7.13.3" evidence="2"/>
<dbReference type="PANTHER" id="PTHR43711">
    <property type="entry name" value="TWO-COMPONENT HISTIDINE KINASE"/>
    <property type="match status" value="1"/>
</dbReference>
<dbReference type="InterPro" id="IPR004358">
    <property type="entry name" value="Sig_transdc_His_kin-like_C"/>
</dbReference>
<keyword evidence="7" id="KW-0472">Membrane</keyword>
<reference evidence="10" key="1">
    <citation type="submission" date="2018-09" db="EMBL/GenBank/DDBJ databases">
        <title>Chryseolinea sp. KIS68-18 isolated from soil.</title>
        <authorList>
            <person name="Weon H.-Y."/>
            <person name="Kwon S.-W."/>
            <person name="Lee S.A."/>
        </authorList>
    </citation>
    <scope>NUCLEOTIDE SEQUENCE [LARGE SCALE GENOMIC DNA]</scope>
    <source>
        <strain evidence="10">KIS68-18</strain>
    </source>
</reference>
<keyword evidence="5 9" id="KW-0418">Kinase</keyword>
<evidence type="ECO:0000313" key="10">
    <source>
        <dbReference type="Proteomes" id="UP000266183"/>
    </source>
</evidence>
<gene>
    <name evidence="9" type="ORF">D4L85_07050</name>
</gene>
<dbReference type="InterPro" id="IPR003594">
    <property type="entry name" value="HATPase_dom"/>
</dbReference>
<evidence type="ECO:0000256" key="4">
    <source>
        <dbReference type="ARBA" id="ARBA00022679"/>
    </source>
</evidence>
<keyword evidence="7" id="KW-0812">Transmembrane</keyword>
<evidence type="ECO:0000256" key="6">
    <source>
        <dbReference type="ARBA" id="ARBA00023012"/>
    </source>
</evidence>
<comment type="catalytic activity">
    <reaction evidence="1">
        <text>ATP + protein L-histidine = ADP + protein N-phospho-L-histidine.</text>
        <dbReference type="EC" id="2.7.13.3"/>
    </reaction>
</comment>
<evidence type="ECO:0000256" key="5">
    <source>
        <dbReference type="ARBA" id="ARBA00022777"/>
    </source>
</evidence>
<dbReference type="Gene3D" id="3.30.565.10">
    <property type="entry name" value="Histidine kinase-like ATPase, C-terminal domain"/>
    <property type="match status" value="1"/>
</dbReference>
<dbReference type="InterPro" id="IPR005467">
    <property type="entry name" value="His_kinase_dom"/>
</dbReference>
<dbReference type="CDD" id="cd00082">
    <property type="entry name" value="HisKA"/>
    <property type="match status" value="1"/>
</dbReference>
<dbReference type="InterPro" id="IPR036097">
    <property type="entry name" value="HisK_dim/P_sf"/>
</dbReference>
<proteinExistence type="predicted"/>
<evidence type="ECO:0000256" key="7">
    <source>
        <dbReference type="SAM" id="Phobius"/>
    </source>
</evidence>
<dbReference type="Proteomes" id="UP000266183">
    <property type="component" value="Chromosome"/>
</dbReference>
<dbReference type="FunFam" id="3.30.565.10:FF:000006">
    <property type="entry name" value="Sensor histidine kinase WalK"/>
    <property type="match status" value="1"/>
</dbReference>
<protein>
    <recommendedName>
        <fullName evidence="2">histidine kinase</fullName>
        <ecNumber evidence="2">2.7.13.3</ecNumber>
    </recommendedName>
</protein>
<dbReference type="PROSITE" id="PS50109">
    <property type="entry name" value="HIS_KIN"/>
    <property type="match status" value="1"/>
</dbReference>
<dbReference type="KEGG" id="chk:D4L85_07050"/>